<dbReference type="PROSITE" id="PS51257">
    <property type="entry name" value="PROKAR_LIPOPROTEIN"/>
    <property type="match status" value="1"/>
</dbReference>
<feature type="domain" description="GerMN" evidence="1">
    <location>
        <begin position="225"/>
        <end position="312"/>
    </location>
</feature>
<proteinExistence type="predicted"/>
<protein>
    <submittedName>
        <fullName evidence="2">GerMN domain-containing protein</fullName>
    </submittedName>
</protein>
<sequence>MRVRRRSRPAPRGWVALLAVATAVLTVLAGCSAVPGSGAARDIRQVADQLDEQAPAAPRSGLQPDQIVRGFIAASARPDTVAGASNAFASARQFLAADAQSDWEGPAGPVVVLPDTYRTESSTDDESDDESQVTVTAVPDGQLDEQRAFVPSSGADEPAFSYTMRLVREDGQWRISNPPNQLIIVSGDFPTAFQPRVVYFLDASATVVVPDLRYPLIGGTEVARADRLMQLLLRGPSSLLRGAAFTELGARAELRSNLSLDTEGVLTVDLTGVDTSTPAIRRALAAQIVWTLAATSPRIRITVDGIPLDSAQPVYTQTTMSSFDPDRVAGTGQVASDPYFVDTDGVVVNLENRQTLFDGSDAGTGPIRAVAMSAATGAVAAVADSGSGAAAADRQSLVIGRPLQDDRLAVTLRAGTLTAPAFTRTGDEVWVVQNGATEPEVVQVAAAGQASRARVDATALAGLGPVTALALSPDGVRVAVVAGGRLYLGGIAPVTGDTVTATATEPVVPGVPVPTTEPAAPVTDVPAASLAIVNLTLLRSDLSDASAVAFPSSKGITAAAKDGSGYRTLWSVSIDGKVATQYTTAGQFDDIAAFAVATAEQPLIAFGGRIWRLEGSPAGGQWVSPAPEAAAVNGSAPFYPG</sequence>
<dbReference type="RefSeq" id="WP_205261158.1">
    <property type="nucleotide sequence ID" value="NZ_JAERWK010000016.1"/>
</dbReference>
<dbReference type="AlphaFoldDB" id="A0A939BX58"/>
<evidence type="ECO:0000313" key="3">
    <source>
        <dbReference type="Proteomes" id="UP000663792"/>
    </source>
</evidence>
<evidence type="ECO:0000259" key="1">
    <source>
        <dbReference type="SMART" id="SM00909"/>
    </source>
</evidence>
<reference evidence="2" key="1">
    <citation type="submission" date="2021-01" db="EMBL/GenBank/DDBJ databases">
        <title>YIM 132084 draft genome.</title>
        <authorList>
            <person name="An D."/>
        </authorList>
    </citation>
    <scope>NUCLEOTIDE SEQUENCE</scope>
    <source>
        <strain evidence="2">YIM 132084</strain>
    </source>
</reference>
<dbReference type="InterPro" id="IPR059026">
    <property type="entry name" value="LpqB_N"/>
</dbReference>
<dbReference type="Pfam" id="PF10646">
    <property type="entry name" value="Germane"/>
    <property type="match status" value="1"/>
</dbReference>
<name>A0A939BX58_9ACTN</name>
<dbReference type="InterPro" id="IPR018910">
    <property type="entry name" value="LpqB_C"/>
</dbReference>
<evidence type="ECO:0000313" key="2">
    <source>
        <dbReference type="EMBL" id="MBM9468218.1"/>
    </source>
</evidence>
<dbReference type="EMBL" id="JAERWK010000016">
    <property type="protein sequence ID" value="MBM9468218.1"/>
    <property type="molecule type" value="Genomic_DNA"/>
</dbReference>
<keyword evidence="3" id="KW-1185">Reference proteome</keyword>
<dbReference type="Proteomes" id="UP000663792">
    <property type="component" value="Unassembled WGS sequence"/>
</dbReference>
<dbReference type="Pfam" id="PF10647">
    <property type="entry name" value="Gmad1"/>
    <property type="match status" value="1"/>
</dbReference>
<dbReference type="SMART" id="SM00909">
    <property type="entry name" value="Germane"/>
    <property type="match status" value="1"/>
</dbReference>
<accession>A0A939BX58</accession>
<comment type="caution">
    <text evidence="2">The sequence shown here is derived from an EMBL/GenBank/DDBJ whole genome shotgun (WGS) entry which is preliminary data.</text>
</comment>
<organism evidence="2 3">
    <name type="scientific">Nakamurella leprariae</name>
    <dbReference type="NCBI Taxonomy" id="2803911"/>
    <lineage>
        <taxon>Bacteria</taxon>
        <taxon>Bacillati</taxon>
        <taxon>Actinomycetota</taxon>
        <taxon>Actinomycetes</taxon>
        <taxon>Nakamurellales</taxon>
        <taxon>Nakamurellaceae</taxon>
        <taxon>Nakamurella</taxon>
    </lineage>
</organism>
<dbReference type="Pfam" id="PF25976">
    <property type="entry name" value="LpqB_N"/>
    <property type="match status" value="1"/>
</dbReference>
<dbReference type="SUPFAM" id="SSF82171">
    <property type="entry name" value="DPP6 N-terminal domain-like"/>
    <property type="match status" value="1"/>
</dbReference>
<gene>
    <name evidence="2" type="ORF">JL106_13110</name>
</gene>
<dbReference type="InterPro" id="IPR019606">
    <property type="entry name" value="GerMN"/>
</dbReference>